<sequence>MSPKLDYLHVQIPALLSVCFALLVILLVAGIYFTIRRVAPKQAAFTLIGCILWLGLLYFAAQKTFFLDIAATPPRFLIAVIPPLLFIVMVFGQAKGRQWMDRLSLRSLTWVHILRIGVELLLFKLFVAGQIPQVMTFEGRNWDIWAGLTAPLMIFMVFYQKKWSAKVLGWWNIGALGLLINIVTTAVLAAPFPFQQLSFEQPNVAVLKPSFIWLPGFVVPVVLFAHLISIRRLWVNTRPDHEPS</sequence>
<feature type="transmembrane region" description="Helical" evidence="1">
    <location>
        <begin position="113"/>
        <end position="132"/>
    </location>
</feature>
<name>A0A369I904_9BACT</name>
<feature type="transmembrane region" description="Helical" evidence="1">
    <location>
        <begin position="12"/>
        <end position="35"/>
    </location>
</feature>
<feature type="transmembrane region" description="Helical" evidence="1">
    <location>
        <begin position="210"/>
        <end position="228"/>
    </location>
</feature>
<dbReference type="RefSeq" id="WP_114462947.1">
    <property type="nucleotide sequence ID" value="NZ_QPIW01000020.1"/>
</dbReference>
<dbReference type="Proteomes" id="UP000253141">
    <property type="component" value="Unassembled WGS sequence"/>
</dbReference>
<organism evidence="2 3">
    <name type="scientific">Runella aurantiaca</name>
    <dbReference type="NCBI Taxonomy" id="2282308"/>
    <lineage>
        <taxon>Bacteria</taxon>
        <taxon>Pseudomonadati</taxon>
        <taxon>Bacteroidota</taxon>
        <taxon>Cytophagia</taxon>
        <taxon>Cytophagales</taxon>
        <taxon>Spirosomataceae</taxon>
        <taxon>Runella</taxon>
    </lineage>
</organism>
<feature type="transmembrane region" description="Helical" evidence="1">
    <location>
        <begin position="73"/>
        <end position="92"/>
    </location>
</feature>
<keyword evidence="1" id="KW-0812">Transmembrane</keyword>
<keyword evidence="1" id="KW-1133">Transmembrane helix</keyword>
<evidence type="ECO:0000313" key="2">
    <source>
        <dbReference type="EMBL" id="RDB04003.1"/>
    </source>
</evidence>
<feature type="transmembrane region" description="Helical" evidence="1">
    <location>
        <begin position="144"/>
        <end position="160"/>
    </location>
</feature>
<feature type="transmembrane region" description="Helical" evidence="1">
    <location>
        <begin position="167"/>
        <end position="190"/>
    </location>
</feature>
<gene>
    <name evidence="2" type="ORF">DVG78_20705</name>
</gene>
<protein>
    <submittedName>
        <fullName evidence="2">Uncharacterized protein</fullName>
    </submittedName>
</protein>
<proteinExistence type="predicted"/>
<accession>A0A369I904</accession>
<feature type="transmembrane region" description="Helical" evidence="1">
    <location>
        <begin position="42"/>
        <end position="61"/>
    </location>
</feature>
<evidence type="ECO:0000256" key="1">
    <source>
        <dbReference type="SAM" id="Phobius"/>
    </source>
</evidence>
<dbReference type="AlphaFoldDB" id="A0A369I904"/>
<dbReference type="EMBL" id="QPIW01000020">
    <property type="protein sequence ID" value="RDB04003.1"/>
    <property type="molecule type" value="Genomic_DNA"/>
</dbReference>
<evidence type="ECO:0000313" key="3">
    <source>
        <dbReference type="Proteomes" id="UP000253141"/>
    </source>
</evidence>
<keyword evidence="3" id="KW-1185">Reference proteome</keyword>
<keyword evidence="1" id="KW-0472">Membrane</keyword>
<reference evidence="2 3" key="1">
    <citation type="submission" date="2018-07" db="EMBL/GenBank/DDBJ databases">
        <title>Genome analysis of Runella aurantiaca.</title>
        <authorList>
            <person name="Yang X."/>
        </authorList>
    </citation>
    <scope>NUCLEOTIDE SEQUENCE [LARGE SCALE GENOMIC DNA]</scope>
    <source>
        <strain evidence="2 3">YX9</strain>
    </source>
</reference>
<comment type="caution">
    <text evidence="2">The sequence shown here is derived from an EMBL/GenBank/DDBJ whole genome shotgun (WGS) entry which is preliminary data.</text>
</comment>
<dbReference type="OrthoDB" id="675847at2"/>